<dbReference type="InterPro" id="IPR036390">
    <property type="entry name" value="WH_DNA-bd_sf"/>
</dbReference>
<dbReference type="RefSeq" id="WP_093992067.1">
    <property type="nucleotide sequence ID" value="NZ_FXZK01000003.1"/>
</dbReference>
<evidence type="ECO:0000256" key="2">
    <source>
        <dbReference type="ARBA" id="ARBA00023125"/>
    </source>
</evidence>
<dbReference type="Proteomes" id="UP000201613">
    <property type="component" value="Unassembled WGS sequence"/>
</dbReference>
<dbReference type="OrthoDB" id="9804742at2"/>
<dbReference type="InterPro" id="IPR051011">
    <property type="entry name" value="Metal_resp_trans_reg"/>
</dbReference>
<keyword evidence="1" id="KW-0805">Transcription regulation</keyword>
<dbReference type="CDD" id="cd00090">
    <property type="entry name" value="HTH_ARSR"/>
    <property type="match status" value="1"/>
</dbReference>
<protein>
    <submittedName>
        <fullName evidence="5">Biofilm growth-associated repressor</fullName>
    </submittedName>
</protein>
<dbReference type="InterPro" id="IPR001845">
    <property type="entry name" value="HTH_ArsR_DNA-bd_dom"/>
</dbReference>
<evidence type="ECO:0000313" key="6">
    <source>
        <dbReference type="Proteomes" id="UP000201613"/>
    </source>
</evidence>
<dbReference type="GO" id="GO:0003677">
    <property type="term" value="F:DNA binding"/>
    <property type="evidence" value="ECO:0007669"/>
    <property type="project" value="UniProtKB-KW"/>
</dbReference>
<accession>A0A238LFY9</accession>
<dbReference type="EMBL" id="FXZK01000003">
    <property type="protein sequence ID" value="SMY07876.1"/>
    <property type="molecule type" value="Genomic_DNA"/>
</dbReference>
<sequence length="109" mass="11501">MDKSSALTAFGALSQSTRLDVIRLLIIAGAEGLSAGDLAGKLDVRQNTLSANLTVLLNAGLVSNRREGRSIRYFADMSQLRALLTFLLEDCCGGNPALCQPALDTLACC</sequence>
<dbReference type="SMART" id="SM00418">
    <property type="entry name" value="HTH_ARSR"/>
    <property type="match status" value="1"/>
</dbReference>
<dbReference type="NCBIfam" id="NF033788">
    <property type="entry name" value="HTH_metalloreg"/>
    <property type="match status" value="1"/>
</dbReference>
<keyword evidence="3" id="KW-0804">Transcription</keyword>
<evidence type="ECO:0000313" key="5">
    <source>
        <dbReference type="EMBL" id="SMY07876.1"/>
    </source>
</evidence>
<dbReference type="PANTHER" id="PTHR43132:SF2">
    <property type="entry name" value="ARSENICAL RESISTANCE OPERON REPRESSOR ARSR-RELATED"/>
    <property type="match status" value="1"/>
</dbReference>
<evidence type="ECO:0000256" key="1">
    <source>
        <dbReference type="ARBA" id="ARBA00023015"/>
    </source>
</evidence>
<dbReference type="PRINTS" id="PR00778">
    <property type="entry name" value="HTHARSR"/>
</dbReference>
<dbReference type="PROSITE" id="PS50987">
    <property type="entry name" value="HTH_ARSR_2"/>
    <property type="match status" value="1"/>
</dbReference>
<dbReference type="InterPro" id="IPR036388">
    <property type="entry name" value="WH-like_DNA-bd_sf"/>
</dbReference>
<dbReference type="SUPFAM" id="SSF46785">
    <property type="entry name" value="Winged helix' DNA-binding domain"/>
    <property type="match status" value="1"/>
</dbReference>
<dbReference type="GO" id="GO:0003700">
    <property type="term" value="F:DNA-binding transcription factor activity"/>
    <property type="evidence" value="ECO:0007669"/>
    <property type="project" value="InterPro"/>
</dbReference>
<evidence type="ECO:0000259" key="4">
    <source>
        <dbReference type="PROSITE" id="PS50987"/>
    </source>
</evidence>
<keyword evidence="2" id="KW-0238">DNA-binding</keyword>
<organism evidence="5 6">
    <name type="scientific">Flavimaricola marinus</name>
    <dbReference type="NCBI Taxonomy" id="1819565"/>
    <lineage>
        <taxon>Bacteria</taxon>
        <taxon>Pseudomonadati</taxon>
        <taxon>Pseudomonadota</taxon>
        <taxon>Alphaproteobacteria</taxon>
        <taxon>Rhodobacterales</taxon>
        <taxon>Paracoccaceae</taxon>
        <taxon>Flavimaricola</taxon>
    </lineage>
</organism>
<name>A0A238LFY9_9RHOB</name>
<keyword evidence="6" id="KW-1185">Reference proteome</keyword>
<proteinExistence type="predicted"/>
<dbReference type="InterPro" id="IPR011991">
    <property type="entry name" value="ArsR-like_HTH"/>
</dbReference>
<dbReference type="AlphaFoldDB" id="A0A238LFY9"/>
<gene>
    <name evidence="5" type="primary">bigR_1</name>
    <name evidence="5" type="ORF">LOM8899_02016</name>
</gene>
<evidence type="ECO:0000256" key="3">
    <source>
        <dbReference type="ARBA" id="ARBA00023163"/>
    </source>
</evidence>
<dbReference type="PANTHER" id="PTHR43132">
    <property type="entry name" value="ARSENICAL RESISTANCE OPERON REPRESSOR ARSR-RELATED"/>
    <property type="match status" value="1"/>
</dbReference>
<feature type="domain" description="HTH arsR-type" evidence="4">
    <location>
        <begin position="1"/>
        <end position="95"/>
    </location>
</feature>
<dbReference type="Pfam" id="PF12840">
    <property type="entry name" value="HTH_20"/>
    <property type="match status" value="1"/>
</dbReference>
<reference evidence="5 6" key="1">
    <citation type="submission" date="2017-05" db="EMBL/GenBank/DDBJ databases">
        <authorList>
            <person name="Song R."/>
            <person name="Chenine A.L."/>
            <person name="Ruprecht R.M."/>
        </authorList>
    </citation>
    <scope>NUCLEOTIDE SEQUENCE [LARGE SCALE GENOMIC DNA]</scope>
    <source>
        <strain evidence="5 6">CECT 8899</strain>
    </source>
</reference>
<dbReference type="Gene3D" id="1.10.10.10">
    <property type="entry name" value="Winged helix-like DNA-binding domain superfamily/Winged helix DNA-binding domain"/>
    <property type="match status" value="1"/>
</dbReference>